<dbReference type="GO" id="GO:0019221">
    <property type="term" value="P:cytokine-mediated signaling pathway"/>
    <property type="evidence" value="ECO:0007669"/>
    <property type="project" value="TreeGrafter"/>
</dbReference>
<gene>
    <name evidence="7" type="ORF">J1605_021797</name>
</gene>
<feature type="region of interest" description="Disordered" evidence="4">
    <location>
        <begin position="228"/>
        <end position="300"/>
    </location>
</feature>
<dbReference type="InterPro" id="IPR003599">
    <property type="entry name" value="Ig_sub"/>
</dbReference>
<accession>A0AB34HEC5</accession>
<dbReference type="InterPro" id="IPR013151">
    <property type="entry name" value="Immunoglobulin_dom"/>
</dbReference>
<keyword evidence="8" id="KW-1185">Reference proteome</keyword>
<comment type="caution">
    <text evidence="7">The sequence shown here is derived from an EMBL/GenBank/DDBJ whole genome shotgun (WGS) entry which is preliminary data.</text>
</comment>
<evidence type="ECO:0000256" key="5">
    <source>
        <dbReference type="SAM" id="SignalP"/>
    </source>
</evidence>
<feature type="signal peptide" evidence="5">
    <location>
        <begin position="1"/>
        <end position="25"/>
    </location>
</feature>
<dbReference type="SUPFAM" id="SSF48726">
    <property type="entry name" value="Immunoglobulin"/>
    <property type="match status" value="1"/>
</dbReference>
<dbReference type="InterPro" id="IPR050412">
    <property type="entry name" value="Ig-like_Receptors_ImmuneReg"/>
</dbReference>
<dbReference type="Pfam" id="PF00047">
    <property type="entry name" value="ig"/>
    <property type="match status" value="1"/>
</dbReference>
<dbReference type="GO" id="GO:0032396">
    <property type="term" value="F:inhibitory MHC class I receptor activity"/>
    <property type="evidence" value="ECO:0007669"/>
    <property type="project" value="TreeGrafter"/>
</dbReference>
<reference evidence="7 8" key="1">
    <citation type="submission" date="2022-11" db="EMBL/GenBank/DDBJ databases">
        <title>Whole genome sequence of Eschrichtius robustus ER-17-0199.</title>
        <authorList>
            <person name="Bruniche-Olsen A."/>
            <person name="Black A.N."/>
            <person name="Fields C.J."/>
            <person name="Walden K."/>
            <person name="Dewoody J.A."/>
        </authorList>
    </citation>
    <scope>NUCLEOTIDE SEQUENCE [LARGE SCALE GENOMIC DNA]</scope>
    <source>
        <strain evidence="7">ER-17-0199</strain>
        <tissue evidence="7">Blubber</tissue>
    </source>
</reference>
<feature type="chain" id="PRO_5044336568" description="Ig-like domain-containing protein" evidence="5">
    <location>
        <begin position="26"/>
        <end position="388"/>
    </location>
</feature>
<dbReference type="InterPro" id="IPR036179">
    <property type="entry name" value="Ig-like_dom_sf"/>
</dbReference>
<evidence type="ECO:0000313" key="7">
    <source>
        <dbReference type="EMBL" id="KAJ8789839.1"/>
    </source>
</evidence>
<name>A0AB34HEC5_ESCRO</name>
<sequence>MGGTATTPTLTALLCLGLCPDPWEQVPAGGSVSLARSSQSAAGTLHLLKKEGGADPPDTGHRGPMGGDRPCALDPLHRQVTGVYREPSLSAQQGSLVLRGDSLTLRCRSKAGSGRLALTKDEEVTPSLRLEAQHSPDFPLGHNLRLQDTAPPFQASFTLSAVTSAHSGTYTCYSSLSTSPSLMSQPSDPLELLISGGSEDQLLPHTESGVQTGLKWYLECSDRGLGGLRPAAASSSSSSDTGVGEDAGSRRPQHQCSRTEAGRRGKTSPKDAHPAQPARSSRTAPHAPLSSPSSSPAVDFQEESLSSPFWKHLPCGLLQPHTSSPLTFKVLNAQVELAGLKAAASEAPQDVTYAQLNHSTLRQETAPPTHQSGEPPVEPSVYAALAVR</sequence>
<evidence type="ECO:0000259" key="6">
    <source>
        <dbReference type="PROSITE" id="PS50835"/>
    </source>
</evidence>
<dbReference type="FunFam" id="2.60.40.10:FF:000049">
    <property type="entry name" value="Leukocyte immunoglobulin-like receptor subfamily B member 1"/>
    <property type="match status" value="1"/>
</dbReference>
<feature type="region of interest" description="Disordered" evidence="4">
    <location>
        <begin position="363"/>
        <end position="383"/>
    </location>
</feature>
<keyword evidence="2" id="KW-1015">Disulfide bond</keyword>
<dbReference type="PROSITE" id="PS50835">
    <property type="entry name" value="IG_LIKE"/>
    <property type="match status" value="1"/>
</dbReference>
<dbReference type="InterPro" id="IPR013783">
    <property type="entry name" value="Ig-like_fold"/>
</dbReference>
<dbReference type="GO" id="GO:0002764">
    <property type="term" value="P:immune response-regulating signaling pathway"/>
    <property type="evidence" value="ECO:0007669"/>
    <property type="project" value="TreeGrafter"/>
</dbReference>
<evidence type="ECO:0000256" key="2">
    <source>
        <dbReference type="ARBA" id="ARBA00023157"/>
    </source>
</evidence>
<feature type="domain" description="Ig-like" evidence="6">
    <location>
        <begin position="87"/>
        <end position="183"/>
    </location>
</feature>
<evidence type="ECO:0000256" key="3">
    <source>
        <dbReference type="ARBA" id="ARBA00023319"/>
    </source>
</evidence>
<evidence type="ECO:0000256" key="4">
    <source>
        <dbReference type="SAM" id="MobiDB-lite"/>
    </source>
</evidence>
<feature type="compositionally biased region" description="Polar residues" evidence="4">
    <location>
        <begin position="363"/>
        <end position="372"/>
    </location>
</feature>
<keyword evidence="1 5" id="KW-0732">Signal</keyword>
<dbReference type="EMBL" id="JAIQCJ010001396">
    <property type="protein sequence ID" value="KAJ8789839.1"/>
    <property type="molecule type" value="Genomic_DNA"/>
</dbReference>
<dbReference type="SMART" id="SM00409">
    <property type="entry name" value="IG"/>
    <property type="match status" value="1"/>
</dbReference>
<dbReference type="PANTHER" id="PTHR11738:SF88">
    <property type="entry name" value="IG-LIKE DOMAIN-CONTAINING PROTEIN"/>
    <property type="match status" value="1"/>
</dbReference>
<dbReference type="GO" id="GO:0005886">
    <property type="term" value="C:plasma membrane"/>
    <property type="evidence" value="ECO:0007669"/>
    <property type="project" value="TreeGrafter"/>
</dbReference>
<feature type="compositionally biased region" description="Basic and acidic residues" evidence="4">
    <location>
        <begin position="260"/>
        <end position="273"/>
    </location>
</feature>
<evidence type="ECO:0000256" key="1">
    <source>
        <dbReference type="ARBA" id="ARBA00022729"/>
    </source>
</evidence>
<protein>
    <recommendedName>
        <fullName evidence="6">Ig-like domain-containing protein</fullName>
    </recommendedName>
</protein>
<dbReference type="Proteomes" id="UP001159641">
    <property type="component" value="Unassembled WGS sequence"/>
</dbReference>
<feature type="compositionally biased region" description="Basic and acidic residues" evidence="4">
    <location>
        <begin position="49"/>
        <end position="61"/>
    </location>
</feature>
<proteinExistence type="predicted"/>
<dbReference type="PANTHER" id="PTHR11738">
    <property type="entry name" value="MHC CLASS I NK CELL RECEPTOR"/>
    <property type="match status" value="1"/>
</dbReference>
<dbReference type="Gene3D" id="2.60.40.10">
    <property type="entry name" value="Immunoglobulins"/>
    <property type="match status" value="1"/>
</dbReference>
<keyword evidence="3" id="KW-0393">Immunoglobulin domain</keyword>
<dbReference type="InterPro" id="IPR007110">
    <property type="entry name" value="Ig-like_dom"/>
</dbReference>
<evidence type="ECO:0000313" key="8">
    <source>
        <dbReference type="Proteomes" id="UP001159641"/>
    </source>
</evidence>
<feature type="region of interest" description="Disordered" evidence="4">
    <location>
        <begin position="49"/>
        <end position="74"/>
    </location>
</feature>
<dbReference type="AlphaFoldDB" id="A0AB34HEC5"/>
<organism evidence="7 8">
    <name type="scientific">Eschrichtius robustus</name>
    <name type="common">California gray whale</name>
    <name type="synonym">Eschrichtius gibbosus</name>
    <dbReference type="NCBI Taxonomy" id="9764"/>
    <lineage>
        <taxon>Eukaryota</taxon>
        <taxon>Metazoa</taxon>
        <taxon>Chordata</taxon>
        <taxon>Craniata</taxon>
        <taxon>Vertebrata</taxon>
        <taxon>Euteleostomi</taxon>
        <taxon>Mammalia</taxon>
        <taxon>Eutheria</taxon>
        <taxon>Laurasiatheria</taxon>
        <taxon>Artiodactyla</taxon>
        <taxon>Whippomorpha</taxon>
        <taxon>Cetacea</taxon>
        <taxon>Mysticeti</taxon>
        <taxon>Eschrichtiidae</taxon>
        <taxon>Eschrichtius</taxon>
    </lineage>
</organism>
<feature type="compositionally biased region" description="Low complexity" evidence="4">
    <location>
        <begin position="284"/>
        <end position="297"/>
    </location>
</feature>